<reference evidence="1" key="1">
    <citation type="submission" date="2013-02" db="EMBL/GenBank/DDBJ databases">
        <authorList>
            <person name="Petrigh R."/>
        </authorList>
    </citation>
    <scope>NUCLEOTIDE SEQUENCE</scope>
</reference>
<evidence type="ECO:0000313" key="1">
    <source>
        <dbReference type="EMBL" id="CCT61389.1"/>
    </source>
</evidence>
<sequence length="64" mass="7785">KSLFNWKKSSIWFFSYSLCYFKYCFDWLRSLSSSYMYCSNSFSYPCLFYCGHNSNCCAYWGKSF</sequence>
<dbReference type="AlphaFoldDB" id="M1Z811"/>
<gene>
    <name evidence="1" type="primary">COI</name>
</gene>
<feature type="non-terminal residue" evidence="1">
    <location>
        <position position="1"/>
    </location>
</feature>
<proteinExistence type="predicted"/>
<reference evidence="1" key="2">
    <citation type="submission" date="2013-03" db="EMBL/GenBank/DDBJ databases">
        <title>Molecular detection of Paraspidodera uncinata by sequencing of cytochrome c oxidase 1 gene fragment.</title>
        <authorList>
            <person name="Petrigh R.S."/>
            <person name="Rossin A."/>
            <person name="Fugassa M.H."/>
        </authorList>
    </citation>
    <scope>NUCLEOTIDE SEQUENCE</scope>
</reference>
<organism evidence="1">
    <name type="scientific">Paraspidodera uncinata</name>
    <dbReference type="NCBI Taxonomy" id="1097588"/>
    <lineage>
        <taxon>Eukaryota</taxon>
        <taxon>Metazoa</taxon>
        <taxon>Ecdysozoa</taxon>
        <taxon>Nematoda</taxon>
        <taxon>Chromadorea</taxon>
        <taxon>Rhabditida</taxon>
        <taxon>Spirurina</taxon>
        <taxon>Ascaridomorpha</taxon>
        <taxon>Heterakoidea</taxon>
        <taxon>Aspidoderidae</taxon>
        <taxon>Paraspidodera</taxon>
    </lineage>
</organism>
<geneLocation type="mitochondrion" evidence="1"/>
<protein>
    <submittedName>
        <fullName evidence="1">Cytochrome oxidase subunit 1</fullName>
    </submittedName>
</protein>
<keyword evidence="1" id="KW-0496">Mitochondrion</keyword>
<feature type="non-terminal residue" evidence="1">
    <location>
        <position position="64"/>
    </location>
</feature>
<name>M1Z811_9BILA</name>
<dbReference type="EMBL" id="HF678547">
    <property type="protein sequence ID" value="CCT61389.1"/>
    <property type="molecule type" value="Genomic_DNA"/>
</dbReference>
<accession>M1Z811</accession>